<dbReference type="Pfam" id="PF07714">
    <property type="entry name" value="PK_Tyr_Ser-Thr"/>
    <property type="match status" value="1"/>
</dbReference>
<sequence>MTSKAQRENLNMAKCQEFFDVSLSNHSLIYAVLRLQCPRFSPEAVLKRHFKHYDPGLFSADVATVPFHVAGIFDDPEDVCWAWGKLSSDALEVHAPVKRSISKRQHVPFMTAKLLGSIRHRNKLRKLFFETKDSGDREKYRIQRNFTPSLRRRGLFKLSPVKSRSFHLKENGVLVTDKKGVAETFKNYFSLIQNVGDEHNSDSNVAVDLSGHPSIVAIRKECIAAQFEFDHVSVAETGLILKSLDPNKATGHEQIPARVLRDGASVLAAPVTHLKQLVHYFDLHLSKFLSAYRKGYSCESGLLNLIEDWKEASVKNFVVGSVLMDLSKAFDLIPHDLLLSKLSAYGVSTHSLNLLKSCLTNRRQQVRVEDVTSDTSYVNSGIPQGSVSGPLLSNIFINDLSYFMKEAKLSNYGDDNQLYFADTNPAVVEHVVNKELVVVFEWFRNNKMILNPAKCKAMVLSRKPNVKLSLFGEDPPTIQIATASSRTSWVGQTVTFKCQSDGVPTPKLTWYQPDGSEIKRDTNKEITVQVTLNESGDFGYYKCLAENGLTPRDEEVVKINQIEKPGQAFIISTEADVRARSLTIRWTAPADDGGSPITAYRLVVLKDYTEITRINITGLQKTNHTFTGLERETNYTVKVFARNYVFEGDAAVKTLKTKFEGPPEVVKIDELPTETKDNTITLKWEEPGSNGKVIALYTAYQRTVTDGKVGDWKEIGNITNVKDRQLEVKLKKGEVYEFAITATNVLGEGLKQDALKIKRVKAIGIPETVEIYDLPSKATEDTITLRWNEPQDNGKKITQYTVYQRTKADERPGEWTIIKEISDVKVRDFKVKLERGKVYLFAVTATNDVGESLIPDERNIPQVKAVRISGKREVSLTATINENCSRRLFVAAKFPNVACELIVNLGCFAALAVDSRCGSVIINFIMYFNQSVATSTVLTSLKNAAKQNKFGVFKVDPASIKQVSLPNVAGPEECNCPCNGVKAIIGALAFMILLLIICIIWLYKRGAVRKQRTYEDERGVYDNEMELKDLQSSLPDSSKLTQPPAEHMDLREASRGNRKAPSAALGANYAPLHPLTRSWEVSRVHVTIEKVIGKGAFGQVARGTAIELRGRPEATTVAIKMLKVNASESDKQDLMKELETMKQLKPHPHVIKLLGCVTESGGSPYPRMSGRKIANLLQQGYRMPKPQHVDDKLYQIMKRCWQNEPDARPTFTNLKNQLKDLETFHKRLINMEMYDKHLYANVEDLTV</sequence>
<keyword evidence="4 9" id="KW-0472">Membrane</keyword>
<dbReference type="InterPro" id="IPR003598">
    <property type="entry name" value="Ig_sub2"/>
</dbReference>
<dbReference type="PANTHER" id="PTHR24416">
    <property type="entry name" value="TYROSINE-PROTEIN KINASE RECEPTOR"/>
    <property type="match status" value="1"/>
</dbReference>
<dbReference type="InterPro" id="IPR017441">
    <property type="entry name" value="Protein_kinase_ATP_BS"/>
</dbReference>
<dbReference type="Gene3D" id="3.30.200.20">
    <property type="entry name" value="Phosphorylase Kinase, domain 1"/>
    <property type="match status" value="1"/>
</dbReference>
<evidence type="ECO:0000256" key="3">
    <source>
        <dbReference type="ARBA" id="ARBA00022989"/>
    </source>
</evidence>
<dbReference type="FunFam" id="1.10.510.10:FF:001346">
    <property type="entry name" value="Uncharacterized protein"/>
    <property type="match status" value="1"/>
</dbReference>
<evidence type="ECO:0000259" key="11">
    <source>
        <dbReference type="PROSITE" id="PS50835"/>
    </source>
</evidence>
<keyword evidence="7" id="KW-0547">Nucleotide-binding</keyword>
<feature type="compositionally biased region" description="Polar residues" evidence="8">
    <location>
        <begin position="1032"/>
        <end position="1041"/>
    </location>
</feature>
<dbReference type="GO" id="GO:0004714">
    <property type="term" value="F:transmembrane receptor protein tyrosine kinase activity"/>
    <property type="evidence" value="ECO:0007669"/>
    <property type="project" value="TreeGrafter"/>
</dbReference>
<dbReference type="Pfam" id="PF13927">
    <property type="entry name" value="Ig_3"/>
    <property type="match status" value="1"/>
</dbReference>
<dbReference type="InterPro" id="IPR003961">
    <property type="entry name" value="FN3_dom"/>
</dbReference>
<dbReference type="SUPFAM" id="SSF48726">
    <property type="entry name" value="Immunoglobulin"/>
    <property type="match status" value="1"/>
</dbReference>
<dbReference type="AlphaFoldDB" id="A0A2B4RET2"/>
<keyword evidence="2 9" id="KW-0812">Transmembrane</keyword>
<evidence type="ECO:0000256" key="7">
    <source>
        <dbReference type="PROSITE-ProRule" id="PRU10141"/>
    </source>
</evidence>
<feature type="domain" description="Fibronectin type-III" evidence="12">
    <location>
        <begin position="765"/>
        <end position="866"/>
    </location>
</feature>
<dbReference type="PROSITE" id="PS50011">
    <property type="entry name" value="PROTEIN_KINASE_DOM"/>
    <property type="match status" value="1"/>
</dbReference>
<feature type="transmembrane region" description="Helical" evidence="9">
    <location>
        <begin position="983"/>
        <end position="1003"/>
    </location>
</feature>
<dbReference type="GO" id="GO:0007169">
    <property type="term" value="P:cell surface receptor protein tyrosine kinase signaling pathway"/>
    <property type="evidence" value="ECO:0007669"/>
    <property type="project" value="TreeGrafter"/>
</dbReference>
<dbReference type="PROSITE" id="PS50878">
    <property type="entry name" value="RT_POL"/>
    <property type="match status" value="1"/>
</dbReference>
<keyword evidence="15" id="KW-1185">Reference proteome</keyword>
<name>A0A2B4RET2_STYPI</name>
<dbReference type="SMART" id="SM00408">
    <property type="entry name" value="IGc2"/>
    <property type="match status" value="1"/>
</dbReference>
<protein>
    <submittedName>
        <fullName evidence="14">Titin</fullName>
    </submittedName>
</protein>
<dbReference type="InterPro" id="IPR013783">
    <property type="entry name" value="Ig-like_fold"/>
</dbReference>
<evidence type="ECO:0000256" key="5">
    <source>
        <dbReference type="ARBA" id="ARBA00023157"/>
    </source>
</evidence>
<dbReference type="InterPro" id="IPR036179">
    <property type="entry name" value="Ig-like_dom_sf"/>
</dbReference>
<evidence type="ECO:0000313" key="15">
    <source>
        <dbReference type="Proteomes" id="UP000225706"/>
    </source>
</evidence>
<feature type="domain" description="Fibronectin type-III" evidence="12">
    <location>
        <begin position="565"/>
        <end position="664"/>
    </location>
</feature>
<dbReference type="Gene3D" id="1.10.510.10">
    <property type="entry name" value="Transferase(Phosphotransferase) domain 1"/>
    <property type="match status" value="1"/>
</dbReference>
<dbReference type="Gene3D" id="2.60.40.10">
    <property type="entry name" value="Immunoglobulins"/>
    <property type="match status" value="4"/>
</dbReference>
<dbReference type="STRING" id="50429.A0A2B4RET2"/>
<evidence type="ECO:0000256" key="9">
    <source>
        <dbReference type="SAM" id="Phobius"/>
    </source>
</evidence>
<dbReference type="Pfam" id="PF00078">
    <property type="entry name" value="RVT_1"/>
    <property type="match status" value="1"/>
</dbReference>
<dbReference type="PROSITE" id="PS50835">
    <property type="entry name" value="IG_LIKE"/>
    <property type="match status" value="1"/>
</dbReference>
<dbReference type="PROSITE" id="PS50853">
    <property type="entry name" value="FN3"/>
    <property type="match status" value="2"/>
</dbReference>
<dbReference type="InterPro" id="IPR001245">
    <property type="entry name" value="Ser-Thr/Tyr_kinase_cat_dom"/>
</dbReference>
<dbReference type="InterPro" id="IPR007110">
    <property type="entry name" value="Ig-like_dom"/>
</dbReference>
<dbReference type="SUPFAM" id="SSF56672">
    <property type="entry name" value="DNA/RNA polymerases"/>
    <property type="match status" value="1"/>
</dbReference>
<feature type="domain" description="Reverse transcriptase" evidence="13">
    <location>
        <begin position="98"/>
        <end position="494"/>
    </location>
</feature>
<dbReference type="CDD" id="cd00063">
    <property type="entry name" value="FN3"/>
    <property type="match status" value="3"/>
</dbReference>
<evidence type="ECO:0000313" key="14">
    <source>
        <dbReference type="EMBL" id="PFX15676.1"/>
    </source>
</evidence>
<evidence type="ECO:0000259" key="10">
    <source>
        <dbReference type="PROSITE" id="PS50011"/>
    </source>
</evidence>
<evidence type="ECO:0000259" key="12">
    <source>
        <dbReference type="PROSITE" id="PS50853"/>
    </source>
</evidence>
<dbReference type="GO" id="GO:0043235">
    <property type="term" value="C:receptor complex"/>
    <property type="evidence" value="ECO:0007669"/>
    <property type="project" value="TreeGrafter"/>
</dbReference>
<evidence type="ECO:0000256" key="1">
    <source>
        <dbReference type="ARBA" id="ARBA00004167"/>
    </source>
</evidence>
<evidence type="ECO:0000256" key="6">
    <source>
        <dbReference type="ARBA" id="ARBA00023180"/>
    </source>
</evidence>
<dbReference type="Proteomes" id="UP000225706">
    <property type="component" value="Unassembled WGS sequence"/>
</dbReference>
<dbReference type="EMBL" id="LSMT01000623">
    <property type="protein sequence ID" value="PFX15676.1"/>
    <property type="molecule type" value="Genomic_DNA"/>
</dbReference>
<evidence type="ECO:0000256" key="8">
    <source>
        <dbReference type="SAM" id="MobiDB-lite"/>
    </source>
</evidence>
<reference evidence="15" key="1">
    <citation type="journal article" date="2017" name="bioRxiv">
        <title>Comparative analysis of the genomes of Stylophora pistillata and Acropora digitifera provides evidence for extensive differences between species of corals.</title>
        <authorList>
            <person name="Voolstra C.R."/>
            <person name="Li Y."/>
            <person name="Liew Y.J."/>
            <person name="Baumgarten S."/>
            <person name="Zoccola D."/>
            <person name="Flot J.-F."/>
            <person name="Tambutte S."/>
            <person name="Allemand D."/>
            <person name="Aranda M."/>
        </authorList>
    </citation>
    <scope>NUCLEOTIDE SEQUENCE [LARGE SCALE GENOMIC DNA]</scope>
</reference>
<keyword evidence="5" id="KW-1015">Disulfide bond</keyword>
<dbReference type="GO" id="GO:0005524">
    <property type="term" value="F:ATP binding"/>
    <property type="evidence" value="ECO:0007669"/>
    <property type="project" value="UniProtKB-UniRule"/>
</dbReference>
<dbReference type="SMART" id="SM00060">
    <property type="entry name" value="FN3"/>
    <property type="match status" value="3"/>
</dbReference>
<evidence type="ECO:0000256" key="4">
    <source>
        <dbReference type="ARBA" id="ARBA00023136"/>
    </source>
</evidence>
<dbReference type="SUPFAM" id="SSF49265">
    <property type="entry name" value="Fibronectin type III"/>
    <property type="match status" value="2"/>
</dbReference>
<dbReference type="InterPro" id="IPR000719">
    <property type="entry name" value="Prot_kinase_dom"/>
</dbReference>
<keyword evidence="7" id="KW-0067">ATP-binding</keyword>
<comment type="caution">
    <text evidence="14">The sequence shown here is derived from an EMBL/GenBank/DDBJ whole genome shotgun (WGS) entry which is preliminary data.</text>
</comment>
<dbReference type="Pfam" id="PF00041">
    <property type="entry name" value="fn3"/>
    <property type="match status" value="1"/>
</dbReference>
<dbReference type="GO" id="GO:0005886">
    <property type="term" value="C:plasma membrane"/>
    <property type="evidence" value="ECO:0007669"/>
    <property type="project" value="TreeGrafter"/>
</dbReference>
<feature type="binding site" evidence="7">
    <location>
        <position position="1120"/>
    </location>
    <ligand>
        <name>ATP</name>
        <dbReference type="ChEBI" id="CHEBI:30616"/>
    </ligand>
</feature>
<dbReference type="PROSITE" id="PS00107">
    <property type="entry name" value="PROTEIN_KINASE_ATP"/>
    <property type="match status" value="1"/>
</dbReference>
<comment type="subcellular location">
    <subcellularLocation>
        <location evidence="1">Membrane</location>
        <topology evidence="1">Single-pass membrane protein</topology>
    </subcellularLocation>
</comment>
<dbReference type="InterPro" id="IPR050122">
    <property type="entry name" value="RTK"/>
</dbReference>
<proteinExistence type="predicted"/>
<dbReference type="InterPro" id="IPR036116">
    <property type="entry name" value="FN3_sf"/>
</dbReference>
<feature type="domain" description="Protein kinase" evidence="10">
    <location>
        <begin position="1086"/>
        <end position="1247"/>
    </location>
</feature>
<dbReference type="SUPFAM" id="SSF56112">
    <property type="entry name" value="Protein kinase-like (PK-like)"/>
    <property type="match status" value="1"/>
</dbReference>
<evidence type="ECO:0000256" key="2">
    <source>
        <dbReference type="ARBA" id="ARBA00022692"/>
    </source>
</evidence>
<evidence type="ECO:0000259" key="13">
    <source>
        <dbReference type="PROSITE" id="PS50878"/>
    </source>
</evidence>
<feature type="domain" description="Ig-like" evidence="11">
    <location>
        <begin position="476"/>
        <end position="560"/>
    </location>
</feature>
<dbReference type="InterPro" id="IPR043502">
    <property type="entry name" value="DNA/RNA_pol_sf"/>
</dbReference>
<feature type="compositionally biased region" description="Basic and acidic residues" evidence="8">
    <location>
        <begin position="1046"/>
        <end position="1055"/>
    </location>
</feature>
<keyword evidence="3 9" id="KW-1133">Transmembrane helix</keyword>
<dbReference type="InterPro" id="IPR011009">
    <property type="entry name" value="Kinase-like_dom_sf"/>
</dbReference>
<accession>A0A2B4RET2</accession>
<dbReference type="OrthoDB" id="5975336at2759"/>
<dbReference type="PANTHER" id="PTHR24416:SF621">
    <property type="entry name" value="TYROSINE KINASE RECEPTOR CAD96CA"/>
    <property type="match status" value="1"/>
</dbReference>
<dbReference type="InterPro" id="IPR000477">
    <property type="entry name" value="RT_dom"/>
</dbReference>
<keyword evidence="6" id="KW-0325">Glycoprotein</keyword>
<organism evidence="14 15">
    <name type="scientific">Stylophora pistillata</name>
    <name type="common">Smooth cauliflower coral</name>
    <dbReference type="NCBI Taxonomy" id="50429"/>
    <lineage>
        <taxon>Eukaryota</taxon>
        <taxon>Metazoa</taxon>
        <taxon>Cnidaria</taxon>
        <taxon>Anthozoa</taxon>
        <taxon>Hexacorallia</taxon>
        <taxon>Scleractinia</taxon>
        <taxon>Astrocoeniina</taxon>
        <taxon>Pocilloporidae</taxon>
        <taxon>Stylophora</taxon>
    </lineage>
</organism>
<gene>
    <name evidence="14" type="primary">Ttn</name>
    <name evidence="14" type="ORF">AWC38_SpisGene20102</name>
</gene>
<feature type="region of interest" description="Disordered" evidence="8">
    <location>
        <begin position="1032"/>
        <end position="1057"/>
    </location>
</feature>